<protein>
    <recommendedName>
        <fullName evidence="1">Integrase zinc-binding domain-containing protein</fullName>
    </recommendedName>
</protein>
<dbReference type="Proteomes" id="UP000828390">
    <property type="component" value="Unassembled WGS sequence"/>
</dbReference>
<dbReference type="Gene3D" id="1.10.340.70">
    <property type="match status" value="1"/>
</dbReference>
<dbReference type="Pfam" id="PF17921">
    <property type="entry name" value="Integrase_H2C2"/>
    <property type="match status" value="1"/>
</dbReference>
<dbReference type="AlphaFoldDB" id="A0A9D4KXI7"/>
<gene>
    <name evidence="2" type="ORF">DPMN_089809</name>
</gene>
<reference evidence="2" key="2">
    <citation type="submission" date="2020-11" db="EMBL/GenBank/DDBJ databases">
        <authorList>
            <person name="McCartney M.A."/>
            <person name="Auch B."/>
            <person name="Kono T."/>
            <person name="Mallez S."/>
            <person name="Becker A."/>
            <person name="Gohl D.M."/>
            <person name="Silverstein K.A.T."/>
            <person name="Koren S."/>
            <person name="Bechman K.B."/>
            <person name="Herman A."/>
            <person name="Abrahante J.E."/>
            <person name="Garbe J."/>
        </authorList>
    </citation>
    <scope>NUCLEOTIDE SEQUENCE</scope>
    <source>
        <strain evidence="2">Duluth1</strain>
        <tissue evidence="2">Whole animal</tissue>
    </source>
</reference>
<dbReference type="EMBL" id="JAIWYP010000003">
    <property type="protein sequence ID" value="KAH3847488.1"/>
    <property type="molecule type" value="Genomic_DNA"/>
</dbReference>
<name>A0A9D4KXI7_DREPO</name>
<evidence type="ECO:0000313" key="3">
    <source>
        <dbReference type="Proteomes" id="UP000828390"/>
    </source>
</evidence>
<organism evidence="2 3">
    <name type="scientific">Dreissena polymorpha</name>
    <name type="common">Zebra mussel</name>
    <name type="synonym">Mytilus polymorpha</name>
    <dbReference type="NCBI Taxonomy" id="45954"/>
    <lineage>
        <taxon>Eukaryota</taxon>
        <taxon>Metazoa</taxon>
        <taxon>Spiralia</taxon>
        <taxon>Lophotrochozoa</taxon>
        <taxon>Mollusca</taxon>
        <taxon>Bivalvia</taxon>
        <taxon>Autobranchia</taxon>
        <taxon>Heteroconchia</taxon>
        <taxon>Euheterodonta</taxon>
        <taxon>Imparidentia</taxon>
        <taxon>Neoheterodontei</taxon>
        <taxon>Myida</taxon>
        <taxon>Dreissenoidea</taxon>
        <taxon>Dreissenidae</taxon>
        <taxon>Dreissena</taxon>
    </lineage>
</organism>
<feature type="domain" description="Integrase zinc-binding" evidence="1">
    <location>
        <begin position="22"/>
        <end position="70"/>
    </location>
</feature>
<evidence type="ECO:0000313" key="2">
    <source>
        <dbReference type="EMBL" id="KAH3847488.1"/>
    </source>
</evidence>
<comment type="caution">
    <text evidence="2">The sequence shown here is derived from an EMBL/GenBank/DDBJ whole genome shotgun (WGS) entry which is preliminary data.</text>
</comment>
<dbReference type="InterPro" id="IPR041588">
    <property type="entry name" value="Integrase_H2C2"/>
</dbReference>
<accession>A0A9D4KXI7</accession>
<keyword evidence="3" id="KW-1185">Reference proteome</keyword>
<reference evidence="2" key="1">
    <citation type="journal article" date="2019" name="bioRxiv">
        <title>The Genome of the Zebra Mussel, Dreissena polymorpha: A Resource for Invasive Species Research.</title>
        <authorList>
            <person name="McCartney M.A."/>
            <person name="Auch B."/>
            <person name="Kono T."/>
            <person name="Mallez S."/>
            <person name="Zhang Y."/>
            <person name="Obille A."/>
            <person name="Becker A."/>
            <person name="Abrahante J.E."/>
            <person name="Garbe J."/>
            <person name="Badalamenti J.P."/>
            <person name="Herman A."/>
            <person name="Mangelson H."/>
            <person name="Liachko I."/>
            <person name="Sullivan S."/>
            <person name="Sone E.D."/>
            <person name="Koren S."/>
            <person name="Silverstein K.A.T."/>
            <person name="Beckman K.B."/>
            <person name="Gohl D.M."/>
        </authorList>
    </citation>
    <scope>NUCLEOTIDE SEQUENCE</scope>
    <source>
        <strain evidence="2">Duluth1</strain>
        <tissue evidence="2">Whole animal</tissue>
    </source>
</reference>
<sequence length="71" mass="8247">MVPSTAPSRKLINKMQKLQLIVPSVLRKEVIRDAHDSVIAVHMGVKRTYNRIDQSFYWFEMKADIALYIKG</sequence>
<evidence type="ECO:0000259" key="1">
    <source>
        <dbReference type="Pfam" id="PF17921"/>
    </source>
</evidence>
<proteinExistence type="predicted"/>
<dbReference type="FunFam" id="1.10.340.70:FF:000001">
    <property type="entry name" value="Retrovirus-related Pol polyprotein from transposon gypsy-like Protein"/>
    <property type="match status" value="1"/>
</dbReference>